<accession>A0A9W3A4F2</accession>
<evidence type="ECO:0000256" key="1">
    <source>
        <dbReference type="SAM" id="MobiDB-lite"/>
    </source>
</evidence>
<feature type="compositionally biased region" description="Polar residues" evidence="1">
    <location>
        <begin position="233"/>
        <end position="242"/>
    </location>
</feature>
<dbReference type="AlphaFoldDB" id="A0A9W3A4F2"/>
<protein>
    <submittedName>
        <fullName evidence="3">Uncharacterized protein LOC129925750</fullName>
    </submittedName>
</protein>
<keyword evidence="2" id="KW-1185">Reference proteome</keyword>
<sequence length="406" mass="45137">MSNCSPVALSSIPFHTFSNPSSIIMDSKELDSEVEEIMILLGFKDPEVEDLVRWWIDKERKSEQELEELDKAHEQETPEIRQSYSPQSLELNTTPARLDEETEKSETTTHVQIEYTAQTDSEVAAKDETFIPDIPPLDDSTLSTQPNPPAQSNSPANRDAPIQPMPSSKPHPRKAPTQQPALHKNCNYPARKPRHNQNNQAHRDCNNSTRGHKTDRAYRDCNDSMRSHKPNRQKQQASQHISVMTAVPKPSVSNQQTRTDRTAGDPYVISTLTVAPEHTALGSTKTEVLPALPHPVSSSPGIETILVNGRYVRSLFDTGCAVSSVICKALVDPADLTDRIVTIQSLDREIPPKVLPIARVHVECKYVHGTIDAAVMDTPVYDFILGSKYVPLGVVNKPYFSLPVTT</sequence>
<feature type="compositionally biased region" description="Polar residues" evidence="1">
    <location>
        <begin position="80"/>
        <end position="95"/>
    </location>
</feature>
<gene>
    <name evidence="3" type="primary">LOC129925750</name>
</gene>
<feature type="compositionally biased region" description="Basic and acidic residues" evidence="1">
    <location>
        <begin position="212"/>
        <end position="226"/>
    </location>
</feature>
<feature type="compositionally biased region" description="Polar residues" evidence="1">
    <location>
        <begin position="108"/>
        <end position="121"/>
    </location>
</feature>
<organism evidence="2 3">
    <name type="scientific">Biomphalaria glabrata</name>
    <name type="common">Bloodfluke planorb</name>
    <name type="synonym">Freshwater snail</name>
    <dbReference type="NCBI Taxonomy" id="6526"/>
    <lineage>
        <taxon>Eukaryota</taxon>
        <taxon>Metazoa</taxon>
        <taxon>Spiralia</taxon>
        <taxon>Lophotrochozoa</taxon>
        <taxon>Mollusca</taxon>
        <taxon>Gastropoda</taxon>
        <taxon>Heterobranchia</taxon>
        <taxon>Euthyneura</taxon>
        <taxon>Panpulmonata</taxon>
        <taxon>Hygrophila</taxon>
        <taxon>Lymnaeoidea</taxon>
        <taxon>Planorbidae</taxon>
        <taxon>Biomphalaria</taxon>
    </lineage>
</organism>
<name>A0A9W3A4F2_BIOGL</name>
<feature type="compositionally biased region" description="Basic and acidic residues" evidence="1">
    <location>
        <begin position="64"/>
        <end position="79"/>
    </location>
</feature>
<dbReference type="InterPro" id="IPR021109">
    <property type="entry name" value="Peptidase_aspartic_dom_sf"/>
</dbReference>
<feature type="region of interest" description="Disordered" evidence="1">
    <location>
        <begin position="64"/>
        <end position="261"/>
    </location>
</feature>
<dbReference type="Gene3D" id="2.40.70.10">
    <property type="entry name" value="Acid Proteases"/>
    <property type="match status" value="1"/>
</dbReference>
<dbReference type="Proteomes" id="UP001165740">
    <property type="component" value="Chromosome 1"/>
</dbReference>
<reference evidence="3" key="1">
    <citation type="submission" date="2025-08" db="UniProtKB">
        <authorList>
            <consortium name="RefSeq"/>
        </authorList>
    </citation>
    <scope>IDENTIFICATION</scope>
</reference>
<evidence type="ECO:0000313" key="3">
    <source>
        <dbReference type="RefSeq" id="XP_055882172.1"/>
    </source>
</evidence>
<evidence type="ECO:0000313" key="2">
    <source>
        <dbReference type="Proteomes" id="UP001165740"/>
    </source>
</evidence>
<proteinExistence type="predicted"/>
<dbReference type="CDD" id="cd00303">
    <property type="entry name" value="retropepsin_like"/>
    <property type="match status" value="1"/>
</dbReference>
<dbReference type="RefSeq" id="XP_055882172.1">
    <property type="nucleotide sequence ID" value="XM_056026197.1"/>
</dbReference>
<dbReference type="GeneID" id="129925750"/>